<dbReference type="PANTHER" id="PTHR16222:SF12">
    <property type="entry name" value="ADP-RIBOSYLGLYCOHYDROLASE-RELATED"/>
    <property type="match status" value="1"/>
</dbReference>
<reference evidence="1 2" key="1">
    <citation type="submission" date="2024-09" db="EMBL/GenBank/DDBJ databases">
        <authorList>
            <person name="Sun Q."/>
            <person name="Mori K."/>
        </authorList>
    </citation>
    <scope>NUCLEOTIDE SEQUENCE [LARGE SCALE GENOMIC DNA]</scope>
    <source>
        <strain evidence="1 2">JCM 4414</strain>
    </source>
</reference>
<dbReference type="InterPro" id="IPR036705">
    <property type="entry name" value="Ribosyl_crysJ1_sf"/>
</dbReference>
<dbReference type="InterPro" id="IPR005502">
    <property type="entry name" value="Ribosyl_crysJ1"/>
</dbReference>
<dbReference type="Gene3D" id="1.10.4080.10">
    <property type="entry name" value="ADP-ribosylation/Crystallin J1"/>
    <property type="match status" value="1"/>
</dbReference>
<dbReference type="EMBL" id="JBHMCT010000020">
    <property type="protein sequence ID" value="MFB9558371.1"/>
    <property type="molecule type" value="Genomic_DNA"/>
</dbReference>
<dbReference type="Proteomes" id="UP001589716">
    <property type="component" value="Unassembled WGS sequence"/>
</dbReference>
<accession>A0ABV5QXY1</accession>
<protein>
    <submittedName>
        <fullName evidence="1">ADP-ribosylglycohydrolase family protein</fullName>
    </submittedName>
</protein>
<gene>
    <name evidence="1" type="ORF">ACFFTP_29830</name>
</gene>
<dbReference type="InterPro" id="IPR050792">
    <property type="entry name" value="ADP-ribosylglycohydrolase"/>
</dbReference>
<dbReference type="Pfam" id="PF03747">
    <property type="entry name" value="ADP_ribosyl_GH"/>
    <property type="match status" value="1"/>
</dbReference>
<comment type="caution">
    <text evidence="1">The sequence shown here is derived from an EMBL/GenBank/DDBJ whole genome shotgun (WGS) entry which is preliminary data.</text>
</comment>
<dbReference type="PANTHER" id="PTHR16222">
    <property type="entry name" value="ADP-RIBOSYLGLYCOHYDROLASE"/>
    <property type="match status" value="1"/>
</dbReference>
<dbReference type="RefSeq" id="WP_345491851.1">
    <property type="nucleotide sequence ID" value="NZ_BAAAWU010000001.1"/>
</dbReference>
<sequence>MLLGLALGDAMGYPTEFLTMEQITATFGPWHKMEMPLSEGDVVRVTDDTQMTLAVGEALAEITTSPRETGGAWGALQPVTPAQVEAALRKHLVAWLRSPDNNRAPGQTCLNACAALERGLPWQDATVISSKGCGANMRVAPVALVPGLTAEQRSGIAQFQAAMTHGHPTALAASDLTAHTIWLILHGCAMDDLLPQLRSYAQESRHTYHSDWLGDLWRKAGAPDPASYIAFGWDECLRALDKVAEALREPVMDRDPSEAVGAGWVAEEALATALYCFLLVKGDARGSIMRGAHSSGDSDSIAALAGAFAGAKHGTYYWLPEWIEVLEYDDRIRALSQGWD</sequence>
<evidence type="ECO:0000313" key="1">
    <source>
        <dbReference type="EMBL" id="MFB9558371.1"/>
    </source>
</evidence>
<name>A0ABV5QXY1_9ACTN</name>
<keyword evidence="2" id="KW-1185">Reference proteome</keyword>
<proteinExistence type="predicted"/>
<organism evidence="1 2">
    <name type="scientific">Streptomyces roseoviridis</name>
    <dbReference type="NCBI Taxonomy" id="67361"/>
    <lineage>
        <taxon>Bacteria</taxon>
        <taxon>Bacillati</taxon>
        <taxon>Actinomycetota</taxon>
        <taxon>Actinomycetes</taxon>
        <taxon>Kitasatosporales</taxon>
        <taxon>Streptomycetaceae</taxon>
        <taxon>Streptomyces</taxon>
    </lineage>
</organism>
<evidence type="ECO:0000313" key="2">
    <source>
        <dbReference type="Proteomes" id="UP001589716"/>
    </source>
</evidence>
<dbReference type="SUPFAM" id="SSF101478">
    <property type="entry name" value="ADP-ribosylglycohydrolase"/>
    <property type="match status" value="1"/>
</dbReference>